<dbReference type="AlphaFoldDB" id="A0A3G9JXW5"/>
<proteinExistence type="predicted"/>
<sequence length="278" mass="28545">MTGFRDIPFDAARQVADGVRAASAARRSCVRIAIEVDEGAPAYLVSCVRDAFVPQTSTGLLHIAAFDAGGTVRVNPDCDAAIVLAGTSGAAPGVARAFCAAGVPSAIVVESSVEAPSSLSSAGIEVIASSSPESLLDKLAEWLSRSCKADVSLGANFPFVRRAVSRRSIGARSSQNAVIGLLPFGSGADLPLMTANQVLMDLDLAGVYGQGASSSRLVEATAVLAGAYASRALSRRLSKSLPGLGALVRTGVAYGATLALGEAMRLRFEVPNAWNHRK</sequence>
<dbReference type="GeneID" id="88848987"/>
<reference evidence="2" key="1">
    <citation type="submission" date="2018-11" db="EMBL/GenBank/DDBJ databases">
        <title>Comparative genomics of Parolsenella catena and Libanicoccus massiliensis: Reclassification of Libanicoccus massiliensis as Parolsenella massiliensis comb. nov.</title>
        <authorList>
            <person name="Sakamoto M."/>
            <person name="Ikeyama N."/>
            <person name="Murakami T."/>
            <person name="Mori H."/>
            <person name="Yuki M."/>
            <person name="Ohkuma M."/>
        </authorList>
    </citation>
    <scope>NUCLEOTIDE SEQUENCE [LARGE SCALE GENOMIC DNA]</scope>
    <source>
        <strain evidence="2">JCM 31932</strain>
    </source>
</reference>
<evidence type="ECO:0000313" key="2">
    <source>
        <dbReference type="Proteomes" id="UP000273154"/>
    </source>
</evidence>
<keyword evidence="2" id="KW-1185">Reference proteome</keyword>
<organism evidence="1 2">
    <name type="scientific">Parolsenella catena</name>
    <dbReference type="NCBI Taxonomy" id="2003188"/>
    <lineage>
        <taxon>Bacteria</taxon>
        <taxon>Bacillati</taxon>
        <taxon>Actinomycetota</taxon>
        <taxon>Coriobacteriia</taxon>
        <taxon>Coriobacteriales</taxon>
        <taxon>Atopobiaceae</taxon>
        <taxon>Parolsenella</taxon>
    </lineage>
</organism>
<name>A0A3G9JXW5_9ACTN</name>
<dbReference type="OrthoDB" id="5243947at2"/>
<dbReference type="Proteomes" id="UP000273154">
    <property type="component" value="Chromosome"/>
</dbReference>
<dbReference type="KEGG" id="pcat:Pcatena_08550"/>
<dbReference type="EMBL" id="AP019367">
    <property type="protein sequence ID" value="BBH50268.1"/>
    <property type="molecule type" value="Genomic_DNA"/>
</dbReference>
<gene>
    <name evidence="1" type="ORF">Pcatena_08550</name>
</gene>
<evidence type="ECO:0000313" key="1">
    <source>
        <dbReference type="EMBL" id="BBH50268.1"/>
    </source>
</evidence>
<accession>A0A3G9JXW5</accession>
<protein>
    <submittedName>
        <fullName evidence="1">Uncharacterized protein</fullName>
    </submittedName>
</protein>
<dbReference type="RefSeq" id="WP_126421949.1">
    <property type="nucleotide sequence ID" value="NZ_AP019367.1"/>
</dbReference>